<comment type="caution">
    <text evidence="2">The sequence shown here is derived from an EMBL/GenBank/DDBJ whole genome shotgun (WGS) entry which is preliminary data.</text>
</comment>
<gene>
    <name evidence="2" type="ORF">B0H15DRAFT_922816</name>
</gene>
<protein>
    <submittedName>
        <fullName evidence="2">Uncharacterized protein</fullName>
    </submittedName>
</protein>
<evidence type="ECO:0000313" key="3">
    <source>
        <dbReference type="Proteomes" id="UP001222325"/>
    </source>
</evidence>
<organism evidence="2 3">
    <name type="scientific">Mycena belliarum</name>
    <dbReference type="NCBI Taxonomy" id="1033014"/>
    <lineage>
        <taxon>Eukaryota</taxon>
        <taxon>Fungi</taxon>
        <taxon>Dikarya</taxon>
        <taxon>Basidiomycota</taxon>
        <taxon>Agaricomycotina</taxon>
        <taxon>Agaricomycetes</taxon>
        <taxon>Agaricomycetidae</taxon>
        <taxon>Agaricales</taxon>
        <taxon>Marasmiineae</taxon>
        <taxon>Mycenaceae</taxon>
        <taxon>Mycena</taxon>
    </lineage>
</organism>
<evidence type="ECO:0000256" key="1">
    <source>
        <dbReference type="SAM" id="SignalP"/>
    </source>
</evidence>
<feature type="signal peptide" evidence="1">
    <location>
        <begin position="1"/>
        <end position="18"/>
    </location>
</feature>
<accession>A0AAD6U6I7</accession>
<dbReference type="EMBL" id="JARJCN010000025">
    <property type="protein sequence ID" value="KAJ7088837.1"/>
    <property type="molecule type" value="Genomic_DNA"/>
</dbReference>
<feature type="chain" id="PRO_5041939445" evidence="1">
    <location>
        <begin position="19"/>
        <end position="288"/>
    </location>
</feature>
<proteinExistence type="predicted"/>
<keyword evidence="1" id="KW-0732">Signal</keyword>
<sequence>MIFLLVPLLFGPALLSAASKVHWQKRNLNTVQSIYNLTIYPANAKILTEGASAVPAGLFNATATGRVTPVGEFFGFDDSIEYFFGLAPLPTGQPPNGVITNATLVAFASGCAEVAASTVYLTVRALNADGSAGAYISTLKQVAFWRFDKSGAVLQYDAWIPSLDPFALLTHGFDVYTPAGMNATIQAVCAQQALTCVGANTVYDGVDDCVTTLTDKAFGRFDEAWGDNVVCRSIHVLLTKIRPEVHCPHVGPTGGGKCIDVSYNDVYFNDQFLFGSPLGEPFHCSSDE</sequence>
<dbReference type="Proteomes" id="UP001222325">
    <property type="component" value="Unassembled WGS sequence"/>
</dbReference>
<keyword evidence="3" id="KW-1185">Reference proteome</keyword>
<dbReference type="AlphaFoldDB" id="A0AAD6U6I7"/>
<evidence type="ECO:0000313" key="2">
    <source>
        <dbReference type="EMBL" id="KAJ7088837.1"/>
    </source>
</evidence>
<reference evidence="2" key="1">
    <citation type="submission" date="2023-03" db="EMBL/GenBank/DDBJ databases">
        <title>Massive genome expansion in bonnet fungi (Mycena s.s.) driven by repeated elements and novel gene families across ecological guilds.</title>
        <authorList>
            <consortium name="Lawrence Berkeley National Laboratory"/>
            <person name="Harder C.B."/>
            <person name="Miyauchi S."/>
            <person name="Viragh M."/>
            <person name="Kuo A."/>
            <person name="Thoen E."/>
            <person name="Andreopoulos B."/>
            <person name="Lu D."/>
            <person name="Skrede I."/>
            <person name="Drula E."/>
            <person name="Henrissat B."/>
            <person name="Morin E."/>
            <person name="Kohler A."/>
            <person name="Barry K."/>
            <person name="LaButti K."/>
            <person name="Morin E."/>
            <person name="Salamov A."/>
            <person name="Lipzen A."/>
            <person name="Mereny Z."/>
            <person name="Hegedus B."/>
            <person name="Baldrian P."/>
            <person name="Stursova M."/>
            <person name="Weitz H."/>
            <person name="Taylor A."/>
            <person name="Grigoriev I.V."/>
            <person name="Nagy L.G."/>
            <person name="Martin F."/>
            <person name="Kauserud H."/>
        </authorList>
    </citation>
    <scope>NUCLEOTIDE SEQUENCE</scope>
    <source>
        <strain evidence="2">CBHHK173m</strain>
    </source>
</reference>
<name>A0AAD6U6I7_9AGAR</name>